<dbReference type="InterPro" id="IPR010917">
    <property type="entry name" value="TonB_rcpt_CS"/>
</dbReference>
<evidence type="ECO:0000256" key="2">
    <source>
        <dbReference type="ARBA" id="ARBA00022448"/>
    </source>
</evidence>
<dbReference type="InterPro" id="IPR036942">
    <property type="entry name" value="Beta-barrel_TonB_sf"/>
</dbReference>
<dbReference type="Gene3D" id="2.40.170.20">
    <property type="entry name" value="TonB-dependent receptor, beta-barrel domain"/>
    <property type="match status" value="1"/>
</dbReference>
<evidence type="ECO:0000259" key="14">
    <source>
        <dbReference type="Pfam" id="PF07715"/>
    </source>
</evidence>
<dbReference type="Pfam" id="PF13715">
    <property type="entry name" value="CarbopepD_reg_2"/>
    <property type="match status" value="1"/>
</dbReference>
<comment type="subcellular location">
    <subcellularLocation>
        <location evidence="1 10">Cell outer membrane</location>
        <topology evidence="1 10">Multi-pass membrane protein</topology>
    </subcellularLocation>
</comment>
<accession>A0A250F5N7</accession>
<evidence type="ECO:0000256" key="9">
    <source>
        <dbReference type="ARBA" id="ARBA00023237"/>
    </source>
</evidence>
<evidence type="ECO:0000256" key="8">
    <source>
        <dbReference type="ARBA" id="ARBA00023170"/>
    </source>
</evidence>
<dbReference type="PANTHER" id="PTHR30069">
    <property type="entry name" value="TONB-DEPENDENT OUTER MEMBRANE RECEPTOR"/>
    <property type="match status" value="1"/>
</dbReference>
<evidence type="ECO:0000256" key="5">
    <source>
        <dbReference type="ARBA" id="ARBA00022729"/>
    </source>
</evidence>
<sequence>MKSWFLNVAILLLATITYAQSGTITGEVIDGEYNAPLMGANVLVKGTSHGVSTDMQGKYSLNVNAPTGTLEFSYLGYVTKTVPYKLVNGKAHVKVTLSTDQQSLGEVVVTAKSTLLDIAKERKTPVAVSTIQATEIVEKLGTRELPEVLNRTPSVYATKGGGGFGDSKINMRGFDSKNIAVMVNGMPVNDMEGGTVYFSNWSGLSDVTSAMQVQRGLGASKLAIASVGGTMNFILRASDMQEGGNIAFNYGTNKEYKGTVSYNTGKSLTGWSASVLFSKNTGRKYVDGTQFDGYSYYFALGYEPSKKHSFQFTFTGAPQWHNQRNVSPLISDYQKYGSEDKPNRRYNSDWGYLDGEEHTIKKNIYHKPVAMLNWDWNINESTSLSTVIYGSLGRGMGTNSSGVAHSISSKTSSGTTTYSLQKNYLNSFRKDDGQIDFDKVVRYNNGETVDNLLPMQHPREAGKNVTIANPGGGRAFTGYGEGFTLNGSVNSHDWYGILTNLQHQINDRFTVNMGLDGRYYYGYHYQVVTDLLGNNSYTDNTRNNNKNLATPTVIRSAVSTRPSWNPFQKVEPLENRIGYSSEGEVKWMGLFSQFEYSDDHFSAFVQGSTSMQSYQRIDNFLKDGVSRAVSTNPNTIMYTKTGFKNLIGYNIKGGVNYNINEQHNVYANIGYYSKQPFFNAVYPNNLNYLNPSLANEKIFGVEAGYGFKSKFFSGNLNLYHTTWKDRFLRQTYTFGSSSGGRGSNTGYANILGVQEIHNGVEVDFKATITDYLKLNGMFSFGDWYYKGDASGTLLNENGNAIDLQGNEVPVGRAAELKLYLDKAKVGQTAQTTAALGLSFLPRFAKGLNLDIDWRYVDNLYANLNIGTFSEKTVAEKGAIKLPAYHLFDLSASYKWQLTDKQRLTFSAHAYNLLDTYYIAESYTSIHTTDRSKTYQGIDVRNQVYFGEGRTFSFAVRYNF</sequence>
<name>A0A250F5N7_CAPSP</name>
<keyword evidence="3 10" id="KW-1134">Transmembrane beta strand</keyword>
<organism evidence="15 16">
    <name type="scientific">Capnocytophaga sputigena</name>
    <dbReference type="NCBI Taxonomy" id="1019"/>
    <lineage>
        <taxon>Bacteria</taxon>
        <taxon>Pseudomonadati</taxon>
        <taxon>Bacteroidota</taxon>
        <taxon>Flavobacteriia</taxon>
        <taxon>Flavobacteriales</taxon>
        <taxon>Flavobacteriaceae</taxon>
        <taxon>Capnocytophaga</taxon>
    </lineage>
</organism>
<evidence type="ECO:0000256" key="4">
    <source>
        <dbReference type="ARBA" id="ARBA00022692"/>
    </source>
</evidence>
<dbReference type="RefSeq" id="WP_095902184.1">
    <property type="nucleotide sequence ID" value="NZ_CP022383.1"/>
</dbReference>
<gene>
    <name evidence="15" type="ORF">CGC59_12555</name>
</gene>
<evidence type="ECO:0000256" key="10">
    <source>
        <dbReference type="PROSITE-ProRule" id="PRU01360"/>
    </source>
</evidence>
<dbReference type="SUPFAM" id="SSF56935">
    <property type="entry name" value="Porins"/>
    <property type="match status" value="1"/>
</dbReference>
<proteinExistence type="inferred from homology"/>
<feature type="chain" id="PRO_5012083569" evidence="12">
    <location>
        <begin position="22"/>
        <end position="959"/>
    </location>
</feature>
<keyword evidence="4 10" id="KW-0812">Transmembrane</keyword>
<feature type="signal peptide" evidence="12">
    <location>
        <begin position="1"/>
        <end position="21"/>
    </location>
</feature>
<evidence type="ECO:0000256" key="11">
    <source>
        <dbReference type="RuleBase" id="RU003357"/>
    </source>
</evidence>
<dbReference type="GO" id="GO:0009279">
    <property type="term" value="C:cell outer membrane"/>
    <property type="evidence" value="ECO:0007669"/>
    <property type="project" value="UniProtKB-SubCell"/>
</dbReference>
<keyword evidence="6 11" id="KW-0798">TonB box</keyword>
<evidence type="ECO:0000256" key="7">
    <source>
        <dbReference type="ARBA" id="ARBA00023136"/>
    </source>
</evidence>
<keyword evidence="2 10" id="KW-0813">Transport</keyword>
<dbReference type="InterPro" id="IPR039426">
    <property type="entry name" value="TonB-dep_rcpt-like"/>
</dbReference>
<dbReference type="SUPFAM" id="SSF49464">
    <property type="entry name" value="Carboxypeptidase regulatory domain-like"/>
    <property type="match status" value="1"/>
</dbReference>
<evidence type="ECO:0000313" key="15">
    <source>
        <dbReference type="EMBL" id="ATA80453.1"/>
    </source>
</evidence>
<dbReference type="PANTHER" id="PTHR30069:SF29">
    <property type="entry name" value="HEMOGLOBIN AND HEMOGLOBIN-HAPTOGLOBIN-BINDING PROTEIN 1-RELATED"/>
    <property type="match status" value="1"/>
</dbReference>
<dbReference type="PROSITE" id="PS01156">
    <property type="entry name" value="TONB_DEPENDENT_REC_2"/>
    <property type="match status" value="1"/>
</dbReference>
<dbReference type="Proteomes" id="UP000217334">
    <property type="component" value="Chromosome"/>
</dbReference>
<dbReference type="InterPro" id="IPR008969">
    <property type="entry name" value="CarboxyPept-like_regulatory"/>
</dbReference>
<dbReference type="Pfam" id="PF00593">
    <property type="entry name" value="TonB_dep_Rec_b-barrel"/>
    <property type="match status" value="1"/>
</dbReference>
<evidence type="ECO:0000313" key="16">
    <source>
        <dbReference type="Proteomes" id="UP000217334"/>
    </source>
</evidence>
<dbReference type="Pfam" id="PF07715">
    <property type="entry name" value="Plug"/>
    <property type="match status" value="1"/>
</dbReference>
<evidence type="ECO:0000256" key="1">
    <source>
        <dbReference type="ARBA" id="ARBA00004571"/>
    </source>
</evidence>
<keyword evidence="5 12" id="KW-0732">Signal</keyword>
<dbReference type="InterPro" id="IPR037066">
    <property type="entry name" value="Plug_dom_sf"/>
</dbReference>
<dbReference type="PROSITE" id="PS52016">
    <property type="entry name" value="TONB_DEPENDENT_REC_3"/>
    <property type="match status" value="1"/>
</dbReference>
<evidence type="ECO:0000256" key="3">
    <source>
        <dbReference type="ARBA" id="ARBA00022452"/>
    </source>
</evidence>
<dbReference type="InterPro" id="IPR000531">
    <property type="entry name" value="Beta-barrel_TonB"/>
</dbReference>
<evidence type="ECO:0000259" key="13">
    <source>
        <dbReference type="Pfam" id="PF00593"/>
    </source>
</evidence>
<keyword evidence="8 15" id="KW-0675">Receptor</keyword>
<dbReference type="Gene3D" id="2.60.40.1120">
    <property type="entry name" value="Carboxypeptidase-like, regulatory domain"/>
    <property type="match status" value="1"/>
</dbReference>
<reference evidence="16" key="1">
    <citation type="submission" date="2017-06" db="EMBL/GenBank/DDBJ databases">
        <title>Capnocytophaga spp. assemblies.</title>
        <authorList>
            <person name="Gulvik C.A."/>
        </authorList>
    </citation>
    <scope>NUCLEOTIDE SEQUENCE [LARGE SCALE GENOMIC DNA]</scope>
    <source>
        <strain evidence="16">H4486</strain>
    </source>
</reference>
<comment type="similarity">
    <text evidence="10 11">Belongs to the TonB-dependent receptor family.</text>
</comment>
<dbReference type="Gene3D" id="2.170.130.10">
    <property type="entry name" value="TonB-dependent receptor, plug domain"/>
    <property type="match status" value="1"/>
</dbReference>
<dbReference type="InterPro" id="IPR012910">
    <property type="entry name" value="Plug_dom"/>
</dbReference>
<keyword evidence="9 10" id="KW-0998">Cell outer membrane</keyword>
<feature type="domain" description="TonB-dependent receptor plug" evidence="14">
    <location>
        <begin position="121"/>
        <end position="229"/>
    </location>
</feature>
<evidence type="ECO:0000256" key="6">
    <source>
        <dbReference type="ARBA" id="ARBA00023077"/>
    </source>
</evidence>
<dbReference type="AlphaFoldDB" id="A0A250F5N7"/>
<dbReference type="GO" id="GO:0044718">
    <property type="term" value="P:siderophore transmembrane transport"/>
    <property type="evidence" value="ECO:0007669"/>
    <property type="project" value="TreeGrafter"/>
</dbReference>
<feature type="domain" description="TonB-dependent receptor-like beta-barrel" evidence="13">
    <location>
        <begin position="371"/>
        <end position="912"/>
    </location>
</feature>
<evidence type="ECO:0000256" key="12">
    <source>
        <dbReference type="SAM" id="SignalP"/>
    </source>
</evidence>
<keyword evidence="7 10" id="KW-0472">Membrane</keyword>
<dbReference type="GO" id="GO:0015344">
    <property type="term" value="F:siderophore uptake transmembrane transporter activity"/>
    <property type="evidence" value="ECO:0007669"/>
    <property type="project" value="TreeGrafter"/>
</dbReference>
<protein>
    <submittedName>
        <fullName evidence="15">TonB-dependent receptor</fullName>
    </submittedName>
</protein>
<dbReference type="EMBL" id="CP022383">
    <property type="protein sequence ID" value="ATA80453.1"/>
    <property type="molecule type" value="Genomic_DNA"/>
</dbReference>